<dbReference type="InterPro" id="IPR006179">
    <property type="entry name" value="5_nucleotidase/apyrase"/>
</dbReference>
<dbReference type="InterPro" id="IPR036907">
    <property type="entry name" value="5'-Nucleotdase_C_sf"/>
</dbReference>
<name>A0A644VI00_9ZZZZ</name>
<dbReference type="SUPFAM" id="SSF55816">
    <property type="entry name" value="5'-nucleotidase (syn. UDP-sugar hydrolase), C-terminal domain"/>
    <property type="match status" value="1"/>
</dbReference>
<organism evidence="4">
    <name type="scientific">bioreactor metagenome</name>
    <dbReference type="NCBI Taxonomy" id="1076179"/>
    <lineage>
        <taxon>unclassified sequences</taxon>
        <taxon>metagenomes</taxon>
        <taxon>ecological metagenomes</taxon>
    </lineage>
</organism>
<keyword evidence="1" id="KW-0732">Signal</keyword>
<evidence type="ECO:0000256" key="1">
    <source>
        <dbReference type="ARBA" id="ARBA00022729"/>
    </source>
</evidence>
<evidence type="ECO:0000259" key="2">
    <source>
        <dbReference type="Pfam" id="PF00149"/>
    </source>
</evidence>
<dbReference type="Pfam" id="PF02872">
    <property type="entry name" value="5_nucleotid_C"/>
    <property type="match status" value="1"/>
</dbReference>
<dbReference type="Pfam" id="PF00149">
    <property type="entry name" value="Metallophos"/>
    <property type="match status" value="1"/>
</dbReference>
<dbReference type="InterPro" id="IPR004843">
    <property type="entry name" value="Calcineurin-like_PHP"/>
</dbReference>
<dbReference type="InterPro" id="IPR029052">
    <property type="entry name" value="Metallo-depent_PP-like"/>
</dbReference>
<dbReference type="PRINTS" id="PR01607">
    <property type="entry name" value="APYRASEFAMLY"/>
</dbReference>
<dbReference type="CDD" id="cd00845">
    <property type="entry name" value="MPP_UshA_N_like"/>
    <property type="match status" value="1"/>
</dbReference>
<dbReference type="PANTHER" id="PTHR11575">
    <property type="entry name" value="5'-NUCLEOTIDASE-RELATED"/>
    <property type="match status" value="1"/>
</dbReference>
<dbReference type="InterPro" id="IPR008334">
    <property type="entry name" value="5'-Nucleotdase_C"/>
</dbReference>
<comment type="caution">
    <text evidence="4">The sequence shown here is derived from an EMBL/GenBank/DDBJ whole genome shotgun (WGS) entry which is preliminary data.</text>
</comment>
<feature type="domain" description="5'-Nucleotidase C-terminal" evidence="3">
    <location>
        <begin position="326"/>
        <end position="466"/>
    </location>
</feature>
<evidence type="ECO:0000313" key="4">
    <source>
        <dbReference type="EMBL" id="MPL90890.1"/>
    </source>
</evidence>
<proteinExistence type="predicted"/>
<dbReference type="AlphaFoldDB" id="A0A644VI00"/>
<dbReference type="GO" id="GO:0016787">
    <property type="term" value="F:hydrolase activity"/>
    <property type="evidence" value="ECO:0007669"/>
    <property type="project" value="UniProtKB-KW"/>
</dbReference>
<dbReference type="GO" id="GO:0009166">
    <property type="term" value="P:nucleotide catabolic process"/>
    <property type="evidence" value="ECO:0007669"/>
    <property type="project" value="InterPro"/>
</dbReference>
<protein>
    <submittedName>
        <fullName evidence="4">Mannosylglucosyl-3-phosphoglycerate phosphatase</fullName>
        <ecNumber evidence="4">3.1.3.-</ecNumber>
    </submittedName>
</protein>
<dbReference type="EC" id="3.1.3.-" evidence="4"/>
<dbReference type="Gene3D" id="3.60.21.10">
    <property type="match status" value="1"/>
</dbReference>
<sequence length="502" mass="54669">MKKLVSFVMLLFFLAIGSVALAAQQNLQAIYIITANDFHGHLRADNDAPGAARWAGVIDQLRRENPEGAVVLGAGDMLTGTLDANESHGISSVKIMNAVGFTADAVGNHKFDVSRKEIGLNAKAANFPLLSANIIDEQTHKVAQPFKPYIIVEHGGIKLGIIGLTTIETVSKATQKNLIGLMVLPPEAVAQKYIDEVRNKGAKVVILLTHIGSAQDHNGDIIGEITGLLDKVHGVDLAITGHTHLTVAGSYKHIPVLQAGCYGQAVGEAKILYSKTDGKVQRVNVKYIKVKEMPVYIDKEVEKIANTVTKRIDAKYNEVLAVNKRRLNNDLLGQSATGEFFCDLMRKEMQTDIVFFNGGGVRAEVPKGNVTYRTIKDIFPFPNKMVKLAMTGKDIHEVLEHGISNTGLRMLRFSGLKVRADITKPEGQRIVLVTTLDGKPLGDEAVYSVGTNDFLALGGDGFVTFKKGKTIAELNNTVEMCAELLKRQKELDYTGPDGRLQY</sequence>
<dbReference type="GO" id="GO:0030288">
    <property type="term" value="C:outer membrane-bounded periplasmic space"/>
    <property type="evidence" value="ECO:0007669"/>
    <property type="project" value="TreeGrafter"/>
</dbReference>
<dbReference type="Gene3D" id="3.90.780.10">
    <property type="entry name" value="5'-Nucleotidase, C-terminal domain"/>
    <property type="match status" value="1"/>
</dbReference>
<evidence type="ECO:0000259" key="3">
    <source>
        <dbReference type="Pfam" id="PF02872"/>
    </source>
</evidence>
<feature type="domain" description="Calcineurin-like phosphoesterase" evidence="2">
    <location>
        <begin position="35"/>
        <end position="244"/>
    </location>
</feature>
<accession>A0A644VI00</accession>
<dbReference type="PANTHER" id="PTHR11575:SF24">
    <property type="entry name" value="5'-NUCLEOTIDASE"/>
    <property type="match status" value="1"/>
</dbReference>
<dbReference type="EMBL" id="VSSQ01000315">
    <property type="protein sequence ID" value="MPL90890.1"/>
    <property type="molecule type" value="Genomic_DNA"/>
</dbReference>
<keyword evidence="4" id="KW-0378">Hydrolase</keyword>
<reference evidence="4" key="1">
    <citation type="submission" date="2019-08" db="EMBL/GenBank/DDBJ databases">
        <authorList>
            <person name="Kucharzyk K."/>
            <person name="Murdoch R.W."/>
            <person name="Higgins S."/>
            <person name="Loffler F."/>
        </authorList>
    </citation>
    <scope>NUCLEOTIDE SEQUENCE</scope>
</reference>
<gene>
    <name evidence="4" type="primary">mggB_6</name>
    <name evidence="4" type="ORF">SDC9_36948</name>
</gene>
<dbReference type="SUPFAM" id="SSF56300">
    <property type="entry name" value="Metallo-dependent phosphatases"/>
    <property type="match status" value="1"/>
</dbReference>